<evidence type="ECO:0000256" key="2">
    <source>
        <dbReference type="ARBA" id="ARBA00022554"/>
    </source>
</evidence>
<evidence type="ECO:0000256" key="17">
    <source>
        <dbReference type="SAM" id="MobiDB-lite"/>
    </source>
</evidence>
<keyword evidence="11" id="KW-1015">Disulfide bond</keyword>
<evidence type="ECO:0000256" key="15">
    <source>
        <dbReference type="ARBA" id="ARBA00060484"/>
    </source>
</evidence>
<dbReference type="FunFam" id="3.30.40.10:FF:000276">
    <property type="entry name" value="Receptor homology region transmembrane domain-and RING domain-containing protein 2"/>
    <property type="match status" value="1"/>
</dbReference>
<evidence type="ECO:0000256" key="14">
    <source>
        <dbReference type="ARBA" id="ARBA00046288"/>
    </source>
</evidence>
<keyword evidence="9" id="KW-1133">Transmembrane helix</keyword>
<dbReference type="InterPro" id="IPR013083">
    <property type="entry name" value="Znf_RING/FYVE/PHD"/>
</dbReference>
<dbReference type="InterPro" id="IPR003137">
    <property type="entry name" value="PA_domain"/>
</dbReference>
<sequence>MSPTVVFSLLSLLAGFYMAAANVVLMGNNVTLSFDDIEANFAPPVKGSGECGVLYAAEPLDACSTLTNKAERASNASSPFVLIIRGGCSFEDKVRRAQKAGFRAAIVYDNEDGGVLVATVKQYSKAHLISSLARYMIPERHRVRRERPRASRVREFHGMSSRLVKAMPSLIFTAVLEDNCTSITCAICLEDYSVGEKLRILPCRHKFHAFCVDSWLTSWRTFCPVCKRDARTNTGDLPASESTPLLSSSPASVASSVLSSSVRSSLASSPAVQIAPASSRSPSVSRIHSFASTPYVQQSLSYYRQSPPMSVSRSSVDLRNASSQRSHASHLVSPHSLGYPSFSPHNSRYMSPYIPSTSYASPSFVSSSGHQQHPLHCSESAASFSPFASAHSLPDC</sequence>
<feature type="domain" description="RING-type" evidence="19">
    <location>
        <begin position="185"/>
        <end position="227"/>
    </location>
</feature>
<dbReference type="PROSITE" id="PS50089">
    <property type="entry name" value="ZF_RING_2"/>
    <property type="match status" value="1"/>
</dbReference>
<evidence type="ECO:0000256" key="12">
    <source>
        <dbReference type="ARBA" id="ARBA00023180"/>
    </source>
</evidence>
<keyword evidence="2" id="KW-0926">Vacuole</keyword>
<keyword evidence="6 16" id="KW-0863">Zinc-finger</keyword>
<keyword evidence="8" id="KW-0653">Protein transport</keyword>
<evidence type="ECO:0000256" key="10">
    <source>
        <dbReference type="ARBA" id="ARBA00023136"/>
    </source>
</evidence>
<feature type="signal peptide" evidence="18">
    <location>
        <begin position="1"/>
        <end position="21"/>
    </location>
</feature>
<keyword evidence="21" id="KW-1185">Reference proteome</keyword>
<evidence type="ECO:0000256" key="16">
    <source>
        <dbReference type="PROSITE-ProRule" id="PRU00175"/>
    </source>
</evidence>
<keyword evidence="7" id="KW-0862">Zinc</keyword>
<name>A0A5N6R875_9ROSI</name>
<dbReference type="SMART" id="SM00184">
    <property type="entry name" value="RING"/>
    <property type="match status" value="1"/>
</dbReference>
<dbReference type="GO" id="GO:0012505">
    <property type="term" value="C:endomembrane system"/>
    <property type="evidence" value="ECO:0007669"/>
    <property type="project" value="UniProtKB-SubCell"/>
</dbReference>
<evidence type="ECO:0000256" key="6">
    <source>
        <dbReference type="ARBA" id="ARBA00022771"/>
    </source>
</evidence>
<dbReference type="FunFam" id="3.50.30.30:FF:000020">
    <property type="entry name" value="Receptor homology region transmembrane domain-and RING domain-containing protein 2"/>
    <property type="match status" value="1"/>
</dbReference>
<evidence type="ECO:0000313" key="20">
    <source>
        <dbReference type="EMBL" id="KAE8057130.1"/>
    </source>
</evidence>
<feature type="chain" id="PRO_5024462642" description="RING-type domain-containing protein" evidence="18">
    <location>
        <begin position="22"/>
        <end position="396"/>
    </location>
</feature>
<dbReference type="PANTHER" id="PTHR47168:SF5">
    <property type="entry name" value="RING-TYPE DOMAIN-CONTAINING PROTEIN"/>
    <property type="match status" value="1"/>
</dbReference>
<evidence type="ECO:0000256" key="7">
    <source>
        <dbReference type="ARBA" id="ARBA00022833"/>
    </source>
</evidence>
<evidence type="ECO:0000256" key="4">
    <source>
        <dbReference type="ARBA" id="ARBA00022723"/>
    </source>
</evidence>
<dbReference type="GO" id="GO:0008270">
    <property type="term" value="F:zinc ion binding"/>
    <property type="evidence" value="ECO:0007669"/>
    <property type="project" value="UniProtKB-KW"/>
</dbReference>
<keyword evidence="5 18" id="KW-0732">Signal</keyword>
<evidence type="ECO:0000256" key="3">
    <source>
        <dbReference type="ARBA" id="ARBA00022692"/>
    </source>
</evidence>
<evidence type="ECO:0000256" key="1">
    <source>
        <dbReference type="ARBA" id="ARBA00022448"/>
    </source>
</evidence>
<evidence type="ECO:0000259" key="19">
    <source>
        <dbReference type="PROSITE" id="PS50089"/>
    </source>
</evidence>
<keyword evidence="3" id="KW-0812">Transmembrane</keyword>
<organism evidence="20 21">
    <name type="scientific">Carpinus fangiana</name>
    <dbReference type="NCBI Taxonomy" id="176857"/>
    <lineage>
        <taxon>Eukaryota</taxon>
        <taxon>Viridiplantae</taxon>
        <taxon>Streptophyta</taxon>
        <taxon>Embryophyta</taxon>
        <taxon>Tracheophyta</taxon>
        <taxon>Spermatophyta</taxon>
        <taxon>Magnoliopsida</taxon>
        <taxon>eudicotyledons</taxon>
        <taxon>Gunneridae</taxon>
        <taxon>Pentapetalae</taxon>
        <taxon>rosids</taxon>
        <taxon>fabids</taxon>
        <taxon>Fagales</taxon>
        <taxon>Betulaceae</taxon>
        <taxon>Carpinus</taxon>
    </lineage>
</organism>
<dbReference type="OrthoDB" id="8062037at2759"/>
<dbReference type="Gene3D" id="3.50.30.30">
    <property type="match status" value="1"/>
</dbReference>
<evidence type="ECO:0000256" key="18">
    <source>
        <dbReference type="SAM" id="SignalP"/>
    </source>
</evidence>
<dbReference type="CDD" id="cd02123">
    <property type="entry name" value="PA_C_RZF_like"/>
    <property type="match status" value="1"/>
</dbReference>
<dbReference type="Gene3D" id="3.30.40.10">
    <property type="entry name" value="Zinc/RING finger domain, C3HC4 (zinc finger)"/>
    <property type="match status" value="1"/>
</dbReference>
<dbReference type="SUPFAM" id="SSF57850">
    <property type="entry name" value="RING/U-box"/>
    <property type="match status" value="1"/>
</dbReference>
<dbReference type="InterPro" id="IPR044744">
    <property type="entry name" value="ZNRF4/RNF13/RNF167_PA"/>
</dbReference>
<dbReference type="InterPro" id="IPR046450">
    <property type="entry name" value="PA_dom_sf"/>
</dbReference>
<evidence type="ECO:0000256" key="13">
    <source>
        <dbReference type="ARBA" id="ARBA00037435"/>
    </source>
</evidence>
<dbReference type="GO" id="GO:0032586">
    <property type="term" value="C:protein storage vacuole membrane"/>
    <property type="evidence" value="ECO:0007669"/>
    <property type="project" value="UniProtKB-SubCell"/>
</dbReference>
<dbReference type="PANTHER" id="PTHR47168">
    <property type="entry name" value="RING ZINC FINGER DOMAIN SUPERFAMILY PROTEIN-RELATED"/>
    <property type="match status" value="1"/>
</dbReference>
<dbReference type="Proteomes" id="UP000327013">
    <property type="component" value="Chromosome 5"/>
</dbReference>
<comment type="function">
    <text evidence="13">Involved in the trafficking of vacuolar proteins. May function as a sorting receptor for protein trafficking to the protein storage vacuole (PSV).</text>
</comment>
<comment type="subcellular location">
    <subcellularLocation>
        <location evidence="14">Endomembrane system</location>
        <topology evidence="14">Single-pass type I membrane protein</topology>
    </subcellularLocation>
    <subcellularLocation>
        <location evidence="15">Protein storage vacuole membrane</location>
    </subcellularLocation>
</comment>
<keyword evidence="10" id="KW-0472">Membrane</keyword>
<evidence type="ECO:0000256" key="5">
    <source>
        <dbReference type="ARBA" id="ARBA00022729"/>
    </source>
</evidence>
<dbReference type="InterPro" id="IPR001841">
    <property type="entry name" value="Znf_RING"/>
</dbReference>
<dbReference type="EMBL" id="CM017325">
    <property type="protein sequence ID" value="KAE8057130.1"/>
    <property type="molecule type" value="Genomic_DNA"/>
</dbReference>
<dbReference type="GO" id="GO:0015031">
    <property type="term" value="P:protein transport"/>
    <property type="evidence" value="ECO:0007669"/>
    <property type="project" value="UniProtKB-KW"/>
</dbReference>
<gene>
    <name evidence="20" type="ORF">FH972_013843</name>
</gene>
<evidence type="ECO:0000256" key="9">
    <source>
        <dbReference type="ARBA" id="ARBA00022989"/>
    </source>
</evidence>
<evidence type="ECO:0000256" key="11">
    <source>
        <dbReference type="ARBA" id="ARBA00023157"/>
    </source>
</evidence>
<feature type="compositionally biased region" description="Polar residues" evidence="17">
    <location>
        <begin position="306"/>
        <end position="326"/>
    </location>
</feature>
<evidence type="ECO:0000256" key="8">
    <source>
        <dbReference type="ARBA" id="ARBA00022927"/>
    </source>
</evidence>
<feature type="region of interest" description="Disordered" evidence="17">
    <location>
        <begin position="306"/>
        <end position="334"/>
    </location>
</feature>
<dbReference type="SUPFAM" id="SSF52025">
    <property type="entry name" value="PA domain"/>
    <property type="match status" value="1"/>
</dbReference>
<reference evidence="20 21" key="1">
    <citation type="submission" date="2019-06" db="EMBL/GenBank/DDBJ databases">
        <title>A chromosomal-level reference genome of Carpinus fangiana (Coryloideae, Betulaceae).</title>
        <authorList>
            <person name="Yang X."/>
            <person name="Wang Z."/>
            <person name="Zhang L."/>
            <person name="Hao G."/>
            <person name="Liu J."/>
            <person name="Yang Y."/>
        </authorList>
    </citation>
    <scope>NUCLEOTIDE SEQUENCE [LARGE SCALE GENOMIC DNA]</scope>
    <source>
        <strain evidence="20">Cfa_2016G</strain>
        <tissue evidence="20">Leaf</tissue>
    </source>
</reference>
<protein>
    <recommendedName>
        <fullName evidence="19">RING-type domain-containing protein</fullName>
    </recommendedName>
</protein>
<dbReference type="Pfam" id="PF02225">
    <property type="entry name" value="PA"/>
    <property type="match status" value="1"/>
</dbReference>
<evidence type="ECO:0000313" key="21">
    <source>
        <dbReference type="Proteomes" id="UP000327013"/>
    </source>
</evidence>
<dbReference type="InterPro" id="IPR051653">
    <property type="entry name" value="E3_ligase_sorting_rcpt"/>
</dbReference>
<dbReference type="Pfam" id="PF13639">
    <property type="entry name" value="zf-RING_2"/>
    <property type="match status" value="1"/>
</dbReference>
<accession>A0A5N6R875</accession>
<keyword evidence="1" id="KW-0813">Transport</keyword>
<keyword evidence="4" id="KW-0479">Metal-binding</keyword>
<keyword evidence="12" id="KW-0325">Glycoprotein</keyword>
<proteinExistence type="predicted"/>
<dbReference type="AlphaFoldDB" id="A0A5N6R875"/>